<dbReference type="InterPro" id="IPR009078">
    <property type="entry name" value="Ferritin-like_SF"/>
</dbReference>
<keyword evidence="2" id="KW-1185">Reference proteome</keyword>
<evidence type="ECO:0000313" key="1">
    <source>
        <dbReference type="EMBL" id="ADJ23895.1"/>
    </source>
</evidence>
<dbReference type="PANTHER" id="PTHR30565">
    <property type="entry name" value="PROTEIN YCIF"/>
    <property type="match status" value="1"/>
</dbReference>
<dbReference type="KEGG" id="hdn:Hden_2096"/>
<evidence type="ECO:0000313" key="2">
    <source>
        <dbReference type="Proteomes" id="UP000002033"/>
    </source>
</evidence>
<dbReference type="RefSeq" id="WP_013216054.1">
    <property type="nucleotide sequence ID" value="NC_014313.1"/>
</dbReference>
<dbReference type="SUPFAM" id="SSF47240">
    <property type="entry name" value="Ferritin-like"/>
    <property type="match status" value="1"/>
</dbReference>
<name>D8JQE1_HYPDA</name>
<dbReference type="PANTHER" id="PTHR30565:SF9">
    <property type="entry name" value="PROTEIN YCIF"/>
    <property type="match status" value="1"/>
</dbReference>
<dbReference type="Gene3D" id="1.20.1260.10">
    <property type="match status" value="1"/>
</dbReference>
<dbReference type="AlphaFoldDB" id="D8JQE1"/>
<dbReference type="InterPro" id="IPR010287">
    <property type="entry name" value="DUF892_YciF-like"/>
</dbReference>
<reference evidence="2" key="1">
    <citation type="journal article" date="2011" name="J. Bacteriol.">
        <title>Genome sequences of eight morphologically diverse alphaproteobacteria.</title>
        <authorList>
            <consortium name="US DOE Joint Genome Institute"/>
            <person name="Brown P.J."/>
            <person name="Kysela D.T."/>
            <person name="Buechlein A."/>
            <person name="Hemmerich C."/>
            <person name="Brun Y.V."/>
        </authorList>
    </citation>
    <scope>NUCLEOTIDE SEQUENCE [LARGE SCALE GENOMIC DNA]</scope>
    <source>
        <strain evidence="2">ATCC 51888 / DSM 1869 / NCIB 11706 / TK 0415</strain>
    </source>
</reference>
<dbReference type="InterPro" id="IPR047114">
    <property type="entry name" value="YciF"/>
</dbReference>
<dbReference type="InterPro" id="IPR012347">
    <property type="entry name" value="Ferritin-like"/>
</dbReference>
<dbReference type="HOGENOM" id="CLU_102561_2_0_5"/>
<dbReference type="OrthoDB" id="9795056at2"/>
<dbReference type="Proteomes" id="UP000002033">
    <property type="component" value="Chromosome"/>
</dbReference>
<organism evidence="1 2">
    <name type="scientific">Hyphomicrobium denitrificans (strain ATCC 51888 / DSM 1869 / NCIMB 11706 / TK 0415)</name>
    <dbReference type="NCBI Taxonomy" id="582899"/>
    <lineage>
        <taxon>Bacteria</taxon>
        <taxon>Pseudomonadati</taxon>
        <taxon>Pseudomonadota</taxon>
        <taxon>Alphaproteobacteria</taxon>
        <taxon>Hyphomicrobiales</taxon>
        <taxon>Hyphomicrobiaceae</taxon>
        <taxon>Hyphomicrobium</taxon>
    </lineage>
</organism>
<dbReference type="eggNOG" id="COG3685">
    <property type="taxonomic scope" value="Bacteria"/>
</dbReference>
<gene>
    <name evidence="1" type="ordered locus">Hden_2096</name>
</gene>
<dbReference type="STRING" id="582899.Hden_2096"/>
<dbReference type="Pfam" id="PF05974">
    <property type="entry name" value="DUF892"/>
    <property type="match status" value="1"/>
</dbReference>
<accession>D8JQE1</accession>
<protein>
    <submittedName>
        <fullName evidence="1">Uncharacterized protein</fullName>
    </submittedName>
</protein>
<dbReference type="EMBL" id="CP002083">
    <property type="protein sequence ID" value="ADJ23895.1"/>
    <property type="molecule type" value="Genomic_DNA"/>
</dbReference>
<sequence>MKIENLEDLFNHTLEDIYYAENKLVKALPKMAKACDSSALAKAFMGHCEETKEHITRLDEVFKAMGRKSKATECPAIKGILEEGEELMSEIKDPDTRDAAMIAAGQAAEHYEITRYGTLVSWAKLLGHKDVATILEKTLKEEYGADDKLTKLAESRLNKEAA</sequence>
<proteinExistence type="predicted"/>
<dbReference type="CDD" id="cd07909">
    <property type="entry name" value="YciF"/>
    <property type="match status" value="1"/>
</dbReference>